<gene>
    <name evidence="1" type="ORF">F4Y60_06405</name>
</gene>
<organism evidence="1">
    <name type="scientific">Boseongicola sp. SB0664_bin_43</name>
    <dbReference type="NCBI Taxonomy" id="2604844"/>
    <lineage>
        <taxon>Bacteria</taxon>
        <taxon>Pseudomonadati</taxon>
        <taxon>Pseudomonadota</taxon>
        <taxon>Alphaproteobacteria</taxon>
        <taxon>Rhodobacterales</taxon>
        <taxon>Paracoccaceae</taxon>
        <taxon>Boseongicola</taxon>
    </lineage>
</organism>
<sequence>MLRAEWAYLNKPERLEDLATQNFDRLLLLELGPGNFRRIDQIPYPATPAQTVSLDGGDE</sequence>
<evidence type="ECO:0000313" key="1">
    <source>
        <dbReference type="EMBL" id="MXY33710.1"/>
    </source>
</evidence>
<proteinExistence type="predicted"/>
<comment type="caution">
    <text evidence="1">The sequence shown here is derived from an EMBL/GenBank/DDBJ whole genome shotgun (WGS) entry which is preliminary data.</text>
</comment>
<protein>
    <submittedName>
        <fullName evidence="1">Uncharacterized protein</fullName>
    </submittedName>
</protein>
<dbReference type="AlphaFoldDB" id="A0A6B0Y1S7"/>
<accession>A0A6B0Y1S7</accession>
<reference evidence="1" key="1">
    <citation type="submission" date="2019-09" db="EMBL/GenBank/DDBJ databases">
        <title>Characterisation of the sponge microbiome using genome-centric metagenomics.</title>
        <authorList>
            <person name="Engelberts J.P."/>
            <person name="Robbins S.J."/>
            <person name="De Goeij J.M."/>
            <person name="Aranda M."/>
            <person name="Bell S.C."/>
            <person name="Webster N.S."/>
        </authorList>
    </citation>
    <scope>NUCLEOTIDE SEQUENCE</scope>
    <source>
        <strain evidence="1">SB0664_bin_43</strain>
    </source>
</reference>
<dbReference type="EMBL" id="VXRY01000257">
    <property type="protein sequence ID" value="MXY33710.1"/>
    <property type="molecule type" value="Genomic_DNA"/>
</dbReference>
<name>A0A6B0Y1S7_9RHOB</name>